<gene>
    <name evidence="4" type="ORF">GCM10011409_24870</name>
</gene>
<evidence type="ECO:0000313" key="5">
    <source>
        <dbReference type="Proteomes" id="UP000621492"/>
    </source>
</evidence>
<evidence type="ECO:0000256" key="1">
    <source>
        <dbReference type="SAM" id="Coils"/>
    </source>
</evidence>
<evidence type="ECO:0000259" key="2">
    <source>
        <dbReference type="PROSITE" id="PS51736"/>
    </source>
</evidence>
<dbReference type="Proteomes" id="UP000621492">
    <property type="component" value="Unassembled WGS sequence"/>
</dbReference>
<dbReference type="InterPro" id="IPR036162">
    <property type="entry name" value="Resolvase-like_N_sf"/>
</dbReference>
<dbReference type="SUPFAM" id="SSF53041">
    <property type="entry name" value="Resolvase-like"/>
    <property type="match status" value="1"/>
</dbReference>
<name>A0A9W5X684_9BACI</name>
<comment type="caution">
    <text evidence="4">The sequence shown here is derived from an EMBL/GenBank/DDBJ whole genome shotgun (WGS) entry which is preliminary data.</text>
</comment>
<dbReference type="PROSITE" id="PS51736">
    <property type="entry name" value="RECOMBINASES_3"/>
    <property type="match status" value="1"/>
</dbReference>
<dbReference type="GO" id="GO:0003677">
    <property type="term" value="F:DNA binding"/>
    <property type="evidence" value="ECO:0007669"/>
    <property type="project" value="InterPro"/>
</dbReference>
<reference evidence="4" key="1">
    <citation type="journal article" date="2014" name="Int. J. Syst. Evol. Microbiol.">
        <title>Complete genome sequence of Corynebacterium casei LMG S-19264T (=DSM 44701T), isolated from a smear-ripened cheese.</title>
        <authorList>
            <consortium name="US DOE Joint Genome Institute (JGI-PGF)"/>
            <person name="Walter F."/>
            <person name="Albersmeier A."/>
            <person name="Kalinowski J."/>
            <person name="Ruckert C."/>
        </authorList>
    </citation>
    <scope>NUCLEOTIDE SEQUENCE</scope>
    <source>
        <strain evidence="4">CGMCC 1.15454</strain>
    </source>
</reference>
<feature type="coiled-coil region" evidence="1">
    <location>
        <begin position="382"/>
        <end position="444"/>
    </location>
</feature>
<dbReference type="PANTHER" id="PTHR30461">
    <property type="entry name" value="DNA-INVERTASE FROM LAMBDOID PROPHAGE"/>
    <property type="match status" value="1"/>
</dbReference>
<organism evidence="4 5">
    <name type="scientific">Lentibacillus populi</name>
    <dbReference type="NCBI Taxonomy" id="1827502"/>
    <lineage>
        <taxon>Bacteria</taxon>
        <taxon>Bacillati</taxon>
        <taxon>Bacillota</taxon>
        <taxon>Bacilli</taxon>
        <taxon>Bacillales</taxon>
        <taxon>Bacillaceae</taxon>
        <taxon>Lentibacillus</taxon>
    </lineage>
</organism>
<dbReference type="Gene3D" id="3.90.1750.20">
    <property type="entry name" value="Putative Large Serine Recombinase, Chain B, Domain 2"/>
    <property type="match status" value="1"/>
</dbReference>
<keyword evidence="5" id="KW-1185">Reference proteome</keyword>
<reference evidence="4" key="2">
    <citation type="submission" date="2020-09" db="EMBL/GenBank/DDBJ databases">
        <authorList>
            <person name="Sun Q."/>
            <person name="Zhou Y."/>
        </authorList>
    </citation>
    <scope>NUCLEOTIDE SEQUENCE</scope>
    <source>
        <strain evidence="4">CGMCC 1.15454</strain>
    </source>
</reference>
<dbReference type="AlphaFoldDB" id="A0A9W5X684"/>
<dbReference type="Gene3D" id="3.40.50.1390">
    <property type="entry name" value="Resolvase, N-terminal catalytic domain"/>
    <property type="match status" value="1"/>
</dbReference>
<dbReference type="Pfam" id="PF13408">
    <property type="entry name" value="Zn_ribbon_recom"/>
    <property type="match status" value="1"/>
</dbReference>
<dbReference type="Pfam" id="PF07508">
    <property type="entry name" value="Recombinase"/>
    <property type="match status" value="1"/>
</dbReference>
<dbReference type="InterPro" id="IPR006119">
    <property type="entry name" value="Resolv_N"/>
</dbReference>
<evidence type="ECO:0000259" key="3">
    <source>
        <dbReference type="PROSITE" id="PS51737"/>
    </source>
</evidence>
<dbReference type="PANTHER" id="PTHR30461:SF23">
    <property type="entry name" value="DNA RECOMBINASE-RELATED"/>
    <property type="match status" value="1"/>
</dbReference>
<proteinExistence type="predicted"/>
<dbReference type="InterPro" id="IPR025827">
    <property type="entry name" value="Zn_ribbon_recom_dom"/>
</dbReference>
<sequence>MSKVAAIYTRVSTEEQKTGYSLDAQENTLKEYAKNKGYEVYDVYRDGGYSGKNFDRPEVQRMFKDLSKDRVDVILIWKVDRLSRNNTDVVNLIDNELTPNNKKLVVTSIEMDSSSPTGYMFISLLGTFARYERATIIDRVNSGMKQRAEQGYWNGGVILGYNSKDKKLVVNEEESKIVKEIFELRSIGKGYKVITNILNGKGLKTKKGKDFSIAGVKAVLHNHVYRGKLVWRKHAEWSTKRRKGKTDPIIVQGHHEPIISEELWNKVQTVNEAQKKSFTTNRNFNGNLFLTGLLKCPKCGAGTVMSKAKGRKGDYIYYYMCQAFHTKGKSVCTSNLIKKEVIEPKVLEVIKRMINNKEFINDLIGELKDNQNNESSIYTKDIKIYKQQLQKLYDKRTKLDEDYFNDDIETTTYNRLMNGLQEKINEVEHSLRSLESKLDSHNVELDEESIIYTLKNFNELFDQADGKEKKLLIRSLIKEIHVEDNRKDIKKITFWFSSVDVLPANKTRRAVS</sequence>
<dbReference type="PROSITE" id="PS51737">
    <property type="entry name" value="RECOMBINASE_DNA_BIND"/>
    <property type="match status" value="1"/>
</dbReference>
<feature type="domain" description="Recombinase" evidence="3">
    <location>
        <begin position="158"/>
        <end position="277"/>
    </location>
</feature>
<keyword evidence="1" id="KW-0175">Coiled coil</keyword>
<dbReference type="InterPro" id="IPR038109">
    <property type="entry name" value="DNA_bind_recomb_sf"/>
</dbReference>
<dbReference type="GO" id="GO:0000150">
    <property type="term" value="F:DNA strand exchange activity"/>
    <property type="evidence" value="ECO:0007669"/>
    <property type="project" value="InterPro"/>
</dbReference>
<dbReference type="RefSeq" id="WP_188725273.1">
    <property type="nucleotide sequence ID" value="NZ_BMJD01000019.1"/>
</dbReference>
<dbReference type="Pfam" id="PF00239">
    <property type="entry name" value="Resolvase"/>
    <property type="match status" value="1"/>
</dbReference>
<dbReference type="InterPro" id="IPR011109">
    <property type="entry name" value="DNA_bind_recombinase_dom"/>
</dbReference>
<feature type="domain" description="Resolvase/invertase-type recombinase catalytic" evidence="2">
    <location>
        <begin position="4"/>
        <end position="151"/>
    </location>
</feature>
<dbReference type="SMART" id="SM00857">
    <property type="entry name" value="Resolvase"/>
    <property type="match status" value="1"/>
</dbReference>
<dbReference type="EMBL" id="BMJD01000019">
    <property type="protein sequence ID" value="GGB46333.1"/>
    <property type="molecule type" value="Genomic_DNA"/>
</dbReference>
<evidence type="ECO:0000313" key="4">
    <source>
        <dbReference type="EMBL" id="GGB46333.1"/>
    </source>
</evidence>
<protein>
    <submittedName>
        <fullName evidence="4">Recombinase RecB</fullName>
    </submittedName>
</protein>
<dbReference type="CDD" id="cd00338">
    <property type="entry name" value="Ser_Recombinase"/>
    <property type="match status" value="1"/>
</dbReference>
<dbReference type="InterPro" id="IPR050639">
    <property type="entry name" value="SSR_resolvase"/>
</dbReference>
<accession>A0A9W5X684</accession>